<evidence type="ECO:0000256" key="6">
    <source>
        <dbReference type="RuleBase" id="RU361187"/>
    </source>
</evidence>
<keyword evidence="7" id="KW-0732">Signal</keyword>
<organism evidence="9 10">
    <name type="scientific">Fibrella aestuarina BUZ 2</name>
    <dbReference type="NCBI Taxonomy" id="1166018"/>
    <lineage>
        <taxon>Bacteria</taxon>
        <taxon>Pseudomonadati</taxon>
        <taxon>Bacteroidota</taxon>
        <taxon>Cytophagia</taxon>
        <taxon>Cytophagales</taxon>
        <taxon>Spirosomataceae</taxon>
        <taxon>Fibrella</taxon>
    </lineage>
</organism>
<feature type="active site" description="Proton donor" evidence="4">
    <location>
        <position position="198"/>
    </location>
</feature>
<dbReference type="InterPro" id="IPR023296">
    <property type="entry name" value="Glyco_hydro_beta-prop_sf"/>
</dbReference>
<evidence type="ECO:0000313" key="10">
    <source>
        <dbReference type="Proteomes" id="UP000011058"/>
    </source>
</evidence>
<dbReference type="PATRIC" id="fig|1166018.3.peg.4560"/>
<evidence type="ECO:0000256" key="2">
    <source>
        <dbReference type="ARBA" id="ARBA00022801"/>
    </source>
</evidence>
<dbReference type="PANTHER" id="PTHR42812:SF5">
    <property type="entry name" value="ENDO-ARABINASE"/>
    <property type="match status" value="1"/>
</dbReference>
<evidence type="ECO:0000256" key="1">
    <source>
        <dbReference type="ARBA" id="ARBA00009865"/>
    </source>
</evidence>
<feature type="domain" description="Beta-xylosidase C-terminal Concanavalin A-like" evidence="8">
    <location>
        <begin position="322"/>
        <end position="469"/>
    </location>
</feature>
<reference evidence="9 10" key="1">
    <citation type="journal article" date="2012" name="J. Bacteriol.">
        <title>Genome Sequence of Fibrella aestuarina BUZ 2T, a Filamentous Marine Bacterium.</title>
        <authorList>
            <person name="Filippini M."/>
            <person name="Qi W."/>
            <person name="Blom J."/>
            <person name="Goesmann A."/>
            <person name="Smits T.H."/>
            <person name="Bagheri H.C."/>
        </authorList>
    </citation>
    <scope>NUCLEOTIDE SEQUENCE [LARGE SCALE GENOMIC DNA]</scope>
    <source>
        <strain evidence="10">BUZ 2T</strain>
    </source>
</reference>
<comment type="similarity">
    <text evidence="1 6">Belongs to the glycosyl hydrolase 43 family.</text>
</comment>
<dbReference type="Gene3D" id="2.60.120.200">
    <property type="match status" value="1"/>
</dbReference>
<evidence type="ECO:0000256" key="3">
    <source>
        <dbReference type="ARBA" id="ARBA00023295"/>
    </source>
</evidence>
<feature type="active site" description="Proton acceptor" evidence="4">
    <location>
        <position position="32"/>
    </location>
</feature>
<dbReference type="HOGENOM" id="CLU_543697_0_0_10"/>
<evidence type="ECO:0000313" key="9">
    <source>
        <dbReference type="EMBL" id="CCH00799.1"/>
    </source>
</evidence>
<dbReference type="InterPro" id="IPR041542">
    <property type="entry name" value="GH43_C2"/>
</dbReference>
<proteinExistence type="inferred from homology"/>
<dbReference type="GO" id="GO:0004553">
    <property type="term" value="F:hydrolase activity, hydrolyzing O-glycosyl compounds"/>
    <property type="evidence" value="ECO:0007669"/>
    <property type="project" value="InterPro"/>
</dbReference>
<dbReference type="KEGG" id="fae:FAES_2790"/>
<dbReference type="InterPro" id="IPR051795">
    <property type="entry name" value="Glycosyl_Hydrlase_43"/>
</dbReference>
<keyword evidence="10" id="KW-1185">Reference proteome</keyword>
<feature type="chain" id="PRO_5003630361" evidence="7">
    <location>
        <begin position="22"/>
        <end position="501"/>
    </location>
</feature>
<dbReference type="Proteomes" id="UP000011058">
    <property type="component" value="Chromosome"/>
</dbReference>
<dbReference type="STRING" id="1166018.FAES_2790"/>
<gene>
    <name evidence="9" type="primary">xylB</name>
    <name evidence="9" type="ORF">FAES_2790</name>
</gene>
<keyword evidence="2 6" id="KW-0378">Hydrolase</keyword>
<name>I0K9J6_9BACT</name>
<evidence type="ECO:0000259" key="8">
    <source>
        <dbReference type="Pfam" id="PF17851"/>
    </source>
</evidence>
<protein>
    <submittedName>
        <fullName evidence="9">Xylosidase/arabinosidase</fullName>
    </submittedName>
</protein>
<feature type="site" description="Important for catalytic activity, responsible for pKa modulation of the active site Glu and correct orientation of both the proton donor and substrate" evidence="5">
    <location>
        <position position="138"/>
    </location>
</feature>
<dbReference type="CDD" id="cd08999">
    <property type="entry name" value="GH43_ABN-like"/>
    <property type="match status" value="1"/>
</dbReference>
<dbReference type="EMBL" id="HE796683">
    <property type="protein sequence ID" value="CCH00799.1"/>
    <property type="molecule type" value="Genomic_DNA"/>
</dbReference>
<dbReference type="RefSeq" id="WP_015331898.1">
    <property type="nucleotide sequence ID" value="NC_020054.1"/>
</dbReference>
<evidence type="ECO:0000256" key="4">
    <source>
        <dbReference type="PIRSR" id="PIRSR606710-1"/>
    </source>
</evidence>
<accession>I0K9J6</accession>
<feature type="signal peptide" evidence="7">
    <location>
        <begin position="1"/>
        <end position="21"/>
    </location>
</feature>
<dbReference type="SUPFAM" id="SSF49899">
    <property type="entry name" value="Concanavalin A-like lectins/glucanases"/>
    <property type="match status" value="1"/>
</dbReference>
<keyword evidence="3 6" id="KW-0326">Glycosidase</keyword>
<dbReference type="Gene3D" id="2.115.10.20">
    <property type="entry name" value="Glycosyl hydrolase domain, family 43"/>
    <property type="match status" value="1"/>
</dbReference>
<dbReference type="Pfam" id="PF04616">
    <property type="entry name" value="Glyco_hydro_43"/>
    <property type="match status" value="1"/>
</dbReference>
<dbReference type="SUPFAM" id="SSF75005">
    <property type="entry name" value="Arabinanase/levansucrase/invertase"/>
    <property type="match status" value="1"/>
</dbReference>
<dbReference type="Pfam" id="PF17851">
    <property type="entry name" value="GH43_C2"/>
    <property type="match status" value="1"/>
</dbReference>
<dbReference type="InterPro" id="IPR006710">
    <property type="entry name" value="Glyco_hydro_43"/>
</dbReference>
<dbReference type="AlphaFoldDB" id="I0K9J6"/>
<sequence length="501" mass="55324">MKRTQFLLTCLTTALAATAWAQPAVIPGDYPDPSVTKVGNTYWASATSSNWFPAYPLLKSNDLVNWQTVGNIFTKLPDWADYYFWAPELTQERGKIYVYYTAHKKGGNLCVAVASADRPEGPYRDHGPLVGQPYGSIDGFPMRDESGKLYLIWKEDGNSIRQPTPIWAQPMNEERTALTGEKQELFRNTAPWEGNLVEGVSMLRHGDYFYAIYAGAGCCGTGCTYATGVARAKSLLGPWEKYAQNPILADEGAWRCPGHGTTIEKAGKFYFLYHAYDKQTNVYTGRQALLKEFTFTADGWVRFLPETTLLGNVKPAPTTLTDSFKGKTLSDGWQWSVFKQPVYRLRSGALHLTAQPAKGGSSVAQRTLTGNYTVTTTINRKRSTGQAGLAAIGDDDNALGVSVTDRAVQLWKLERGQKTILTTQPIPRSKSLTLRLTAQQGHLFSFAYATNGKTYQPLATQPVDGTYLPPWDRAVRVGLTAVGNPDQQAVFSDFVLQATPF</sequence>
<dbReference type="InterPro" id="IPR013320">
    <property type="entry name" value="ConA-like_dom_sf"/>
</dbReference>
<evidence type="ECO:0000256" key="7">
    <source>
        <dbReference type="SAM" id="SignalP"/>
    </source>
</evidence>
<dbReference type="PANTHER" id="PTHR42812">
    <property type="entry name" value="BETA-XYLOSIDASE"/>
    <property type="match status" value="1"/>
</dbReference>
<evidence type="ECO:0000256" key="5">
    <source>
        <dbReference type="PIRSR" id="PIRSR606710-2"/>
    </source>
</evidence>
<dbReference type="eggNOG" id="COG3507">
    <property type="taxonomic scope" value="Bacteria"/>
</dbReference>
<dbReference type="OrthoDB" id="9801455at2"/>
<dbReference type="GO" id="GO:0005975">
    <property type="term" value="P:carbohydrate metabolic process"/>
    <property type="evidence" value="ECO:0007669"/>
    <property type="project" value="InterPro"/>
</dbReference>